<feature type="compositionally biased region" description="Low complexity" evidence="7">
    <location>
        <begin position="707"/>
        <end position="718"/>
    </location>
</feature>
<reference evidence="9" key="1">
    <citation type="submission" date="2021-02" db="EMBL/GenBank/DDBJ databases">
        <authorList>
            <person name="Nowell W R."/>
        </authorList>
    </citation>
    <scope>NUCLEOTIDE SEQUENCE</scope>
</reference>
<evidence type="ECO:0000256" key="3">
    <source>
        <dbReference type="ARBA" id="ARBA00022729"/>
    </source>
</evidence>
<dbReference type="Gene3D" id="2.130.10.10">
    <property type="entry name" value="YVTN repeat-like/Quinoprotein amine dehydrogenase"/>
    <property type="match status" value="1"/>
</dbReference>
<evidence type="ECO:0000313" key="11">
    <source>
        <dbReference type="Proteomes" id="UP000677228"/>
    </source>
</evidence>
<comment type="caution">
    <text evidence="9">The sequence shown here is derived from an EMBL/GenBank/DDBJ whole genome shotgun (WGS) entry which is preliminary data.</text>
</comment>
<dbReference type="InterPro" id="IPR001627">
    <property type="entry name" value="Semap_dom"/>
</dbReference>
<evidence type="ECO:0000259" key="8">
    <source>
        <dbReference type="PROSITE" id="PS51004"/>
    </source>
</evidence>
<evidence type="ECO:0000256" key="7">
    <source>
        <dbReference type="SAM" id="MobiDB-lite"/>
    </source>
</evidence>
<evidence type="ECO:0000313" key="10">
    <source>
        <dbReference type="EMBL" id="CAF3768166.1"/>
    </source>
</evidence>
<proteinExistence type="predicted"/>
<name>A0A8S2DTI2_9BILA</name>
<dbReference type="GO" id="GO:0016020">
    <property type="term" value="C:membrane"/>
    <property type="evidence" value="ECO:0007669"/>
    <property type="project" value="UniProtKB-SubCell"/>
</dbReference>
<feature type="region of interest" description="Disordered" evidence="7">
    <location>
        <begin position="676"/>
        <end position="756"/>
    </location>
</feature>
<keyword evidence="5" id="KW-0472">Membrane</keyword>
<dbReference type="Pfam" id="PF01833">
    <property type="entry name" value="TIG"/>
    <property type="match status" value="1"/>
</dbReference>
<evidence type="ECO:0000256" key="2">
    <source>
        <dbReference type="ARBA" id="ARBA00022692"/>
    </source>
</evidence>
<evidence type="ECO:0000256" key="4">
    <source>
        <dbReference type="ARBA" id="ARBA00022737"/>
    </source>
</evidence>
<evidence type="ECO:0000256" key="5">
    <source>
        <dbReference type="ARBA" id="ARBA00022989"/>
    </source>
</evidence>
<evidence type="ECO:0000256" key="6">
    <source>
        <dbReference type="PROSITE-ProRule" id="PRU00352"/>
    </source>
</evidence>
<feature type="region of interest" description="Disordered" evidence="7">
    <location>
        <begin position="370"/>
        <end position="396"/>
    </location>
</feature>
<keyword evidence="2" id="KW-0812">Transmembrane</keyword>
<feature type="region of interest" description="Disordered" evidence="7">
    <location>
        <begin position="48"/>
        <end position="67"/>
    </location>
</feature>
<dbReference type="SUPFAM" id="SSF101912">
    <property type="entry name" value="Sema domain"/>
    <property type="match status" value="1"/>
</dbReference>
<dbReference type="InterPro" id="IPR014756">
    <property type="entry name" value="Ig_E-set"/>
</dbReference>
<sequence length="1638" mass="186486">WSENTAKNVGRFQKPDTNFSRAHYQTPLDSWWSKRQVEQLYPGVRVKIRARQQPRSNSREQSPIPFHPQAINFNFPSVSSCHSYRQINSTFQPIVNRNAEKYSLFRRTSTSVDSVTPIIGLTDEKKRIKALLKRLWIESETSAIVCNGNSSRVDEFLIWKRSLSDHSHFILASSTEKLVEKNELSKINNTKSSAQERLPIEKNIAKQQNVMIRNLYPSHDNTPYDAETDCIQASRIARIVASNNKNNSNNNCQPPQTLHIEPQTMISKETIQSITTAVPLPFCQQTIPKVDLPLQVPPVLSSNSFVANTRTKQFVKRSDTHLLSKTKVKPIDDLDTSSSKSSTTFNNTLVNSSETITSLSSSHIHHAVTTYRDSSSSESSSLHNDKTDSRTESIQSRKIVYRKTKSYCHHRSENYNNNANNDCCSDTEGYSEQNSQQKNYGKKEISWLKNDRHRYYNDFDVSLETHGKQRQQLLNTTATNTLDTEETNIAQVDLTAIRRKHAVPNSMLSPVKTNLITQTNPTCYILNNTSKDLNYNAQYSYKLDYQQQQPRQGFIRTLINMFSFFHPKVPEDNHQTSINLSMPTDTGTSRCRRRSRNNRVLEYNQTFKNELQQKAGGQIEDFNVNRDDGRESYHSRSDKIVSRAQWKRSGKVCNDVSTHSSRSGYHSDSQILKKEKLQHKQKNSYHSKTKTHQQHRGAKQSYQELISSSASCASSSSSNEKTGHRKSSNTTIRLRDSENNKTEVDQVDTTTPSVKRNIDSKLKENINDQQKESNLIHVLSPTLTLDESVTSKRNSVIQTQDALNGGLSINYISSEPFEEPWQLIRSLPADPVFYQLMGKHQLSTTETKSDEAIEVYPLPTETLSKQNIRNMEIKRDPDFERVVGSLEVLGLLLSDLNEYEYYSFKQRIDHILLHENKLYIGGSTSVASITLSNSREEVRVNASNLNIDNNVVIAIKLFLINIEHQSLIVCYSNTFGTCEERSIHNLRLLNSKSIYVVPDDIWNSSTAVIGKMFGNVSVIYVARTFTSHQFLLPSDSIPAIAARYLNQENFMEIVEKNDGLKNSRKAIVHFMYRYAQTFIINYIKGFTNIKQNYIYYLTVQKNDIKGEQIISKISRFCSNSTTIDLLRTYIEMPLVCRTDTTLYNILLAATTLNIEQTSEQIILGLFGKSKFNSTQIEKEVAICLFKVNDIDKAFNHNFKACYEHGMQNRGLGFIKPDEPCRREKENFANVNSTYCTIDDRLPFPIGGKTGVQGKILYENDTGQVAGTGIKSYLTNDGIIGVAVGWSDGSLTIGEINENERFNIIFEEKLSNNPIGSDILYDSNLKSLIIHSNHLIYLFPTDKCSTKRSCLQCMTLQNCRWCETLNSCVSPKVRCSFNFSSNCPNDVKFISPNDVLIDSDERTITYFINDDVDDLMILMSNIKCNYNFEITSMIYLSKSKIICALPTNNQQFLPPVNLSLILMPHHITLVKIDNHLFKDCSMIKNCLTCEQNECVWYINQCIGNYFKINRTRMCKDIPKFLSIFPENIPLGGGTTLQITVENINNHKNDIAVVGIFVGDDACIDIAINHTLIRCNTTLLSKIGKTNVTVASHSWILQSTVNILDPQVYYIIPSVASINSKRVQFNITGIHMNAGRFHQV</sequence>
<dbReference type="EMBL" id="CAJNOK010006254">
    <property type="protein sequence ID" value="CAF0998610.1"/>
    <property type="molecule type" value="Genomic_DNA"/>
</dbReference>
<feature type="non-terminal residue" evidence="9">
    <location>
        <position position="1"/>
    </location>
</feature>
<dbReference type="InterPro" id="IPR002909">
    <property type="entry name" value="IPT_dom"/>
</dbReference>
<dbReference type="InterPro" id="IPR036352">
    <property type="entry name" value="Semap_dom_sf"/>
</dbReference>
<dbReference type="InterPro" id="IPR013783">
    <property type="entry name" value="Ig-like_fold"/>
</dbReference>
<keyword evidence="4" id="KW-0677">Repeat</keyword>
<keyword evidence="5" id="KW-1133">Transmembrane helix</keyword>
<feature type="compositionally biased region" description="Basic and acidic residues" evidence="7">
    <location>
        <begin position="733"/>
        <end position="744"/>
    </location>
</feature>
<protein>
    <recommendedName>
        <fullName evidence="8">Sema domain-containing protein</fullName>
    </recommendedName>
</protein>
<dbReference type="InterPro" id="IPR015943">
    <property type="entry name" value="WD40/YVTN_repeat-like_dom_sf"/>
</dbReference>
<dbReference type="Proteomes" id="UP000682733">
    <property type="component" value="Unassembled WGS sequence"/>
</dbReference>
<dbReference type="Gene3D" id="2.60.40.10">
    <property type="entry name" value="Immunoglobulins"/>
    <property type="match status" value="1"/>
</dbReference>
<dbReference type="EMBL" id="CAJOBA010006261">
    <property type="protein sequence ID" value="CAF3768166.1"/>
    <property type="molecule type" value="Genomic_DNA"/>
</dbReference>
<evidence type="ECO:0000256" key="1">
    <source>
        <dbReference type="ARBA" id="ARBA00004167"/>
    </source>
</evidence>
<comment type="subcellular location">
    <subcellularLocation>
        <location evidence="1">Membrane</location>
        <topology evidence="1">Single-pass membrane protein</topology>
    </subcellularLocation>
</comment>
<dbReference type="SMART" id="SM00630">
    <property type="entry name" value="Sema"/>
    <property type="match status" value="1"/>
</dbReference>
<dbReference type="SUPFAM" id="SSF81296">
    <property type="entry name" value="E set domains"/>
    <property type="match status" value="1"/>
</dbReference>
<gene>
    <name evidence="9" type="ORF">OVA965_LOCUS14443</name>
    <name evidence="10" type="ORF">TMI583_LOCUS14446</name>
</gene>
<dbReference type="Proteomes" id="UP000677228">
    <property type="component" value="Unassembled WGS sequence"/>
</dbReference>
<dbReference type="PROSITE" id="PS51004">
    <property type="entry name" value="SEMA"/>
    <property type="match status" value="1"/>
</dbReference>
<feature type="domain" description="Sema" evidence="8">
    <location>
        <begin position="881"/>
        <end position="1340"/>
    </location>
</feature>
<comment type="caution">
    <text evidence="6">Lacks conserved residue(s) required for the propagation of feature annotation.</text>
</comment>
<evidence type="ECO:0000313" key="9">
    <source>
        <dbReference type="EMBL" id="CAF0998610.1"/>
    </source>
</evidence>
<accession>A0A8S2DTI2</accession>
<dbReference type="CDD" id="cd00603">
    <property type="entry name" value="IPT_PCSR"/>
    <property type="match status" value="1"/>
</dbReference>
<keyword evidence="3" id="KW-0732">Signal</keyword>
<organism evidence="9 11">
    <name type="scientific">Didymodactylos carnosus</name>
    <dbReference type="NCBI Taxonomy" id="1234261"/>
    <lineage>
        <taxon>Eukaryota</taxon>
        <taxon>Metazoa</taxon>
        <taxon>Spiralia</taxon>
        <taxon>Gnathifera</taxon>
        <taxon>Rotifera</taxon>
        <taxon>Eurotatoria</taxon>
        <taxon>Bdelloidea</taxon>
        <taxon>Philodinida</taxon>
        <taxon>Philodinidae</taxon>
        <taxon>Didymodactylos</taxon>
    </lineage>
</organism>
<feature type="compositionally biased region" description="Basic residues" evidence="7">
    <location>
        <begin position="676"/>
        <end position="698"/>
    </location>
</feature>